<dbReference type="GO" id="GO:0005737">
    <property type="term" value="C:cytoplasm"/>
    <property type="evidence" value="ECO:0007669"/>
    <property type="project" value="UniProtKB-SubCell"/>
</dbReference>
<dbReference type="STRING" id="1742358.GCA_001439605_00703"/>
<dbReference type="GO" id="GO:0000049">
    <property type="term" value="F:tRNA binding"/>
    <property type="evidence" value="ECO:0007669"/>
    <property type="project" value="UniProtKB-KW"/>
</dbReference>
<comment type="function">
    <text evidence="3">Catalyzes the formation of N(4)-acetylcytidine (ac(4)C) at the wobble position of elongator tRNA(Met), using acetate and ATP as substrates. First activates an acetate ion to form acetyladenylate (Ac-AMP) and then transfers the acetyl group to tRNA to form ac(4)C34.</text>
</comment>
<keyword evidence="3" id="KW-0547">Nucleotide-binding</keyword>
<keyword evidence="3" id="KW-0820">tRNA-binding</keyword>
<proteinExistence type="inferred from homology"/>
<evidence type="ECO:0000256" key="1">
    <source>
        <dbReference type="ARBA" id="ARBA00022598"/>
    </source>
</evidence>
<dbReference type="NCBIfam" id="NF010191">
    <property type="entry name" value="PRK13670.1"/>
    <property type="match status" value="1"/>
</dbReference>
<feature type="binding site" evidence="3">
    <location>
        <position position="162"/>
    </location>
    <ligand>
        <name>ATP</name>
        <dbReference type="ChEBI" id="CHEBI:30616"/>
    </ligand>
</feature>
<dbReference type="Proteomes" id="UP000293846">
    <property type="component" value="Unassembled WGS sequence"/>
</dbReference>
<feature type="binding site" evidence="3">
    <location>
        <begin position="7"/>
        <end position="20"/>
    </location>
    <ligand>
        <name>ATP</name>
        <dbReference type="ChEBI" id="CHEBI:30616"/>
    </ligand>
</feature>
<dbReference type="Gene3D" id="3.40.50.620">
    <property type="entry name" value="HUPs"/>
    <property type="match status" value="1"/>
</dbReference>
<comment type="caution">
    <text evidence="3">Lacks conserved residue(s) required for the propagation of feature annotation.</text>
</comment>
<dbReference type="EC" id="6.3.4.-" evidence="3"/>
<dbReference type="PANTHER" id="PTHR37825:SF1">
    <property type="entry name" value="TRNA(MET) CYTIDINE ACETATE LIGASE"/>
    <property type="match status" value="1"/>
</dbReference>
<keyword evidence="3" id="KW-0963">Cytoplasm</keyword>
<protein>
    <recommendedName>
        <fullName evidence="3">tRNA(Met) cytidine acetate ligase</fullName>
        <ecNumber evidence="3">6.3.4.-</ecNumber>
    </recommendedName>
</protein>
<accession>A0A4R1AZJ0</accession>
<dbReference type="GO" id="GO:0006400">
    <property type="term" value="P:tRNA modification"/>
    <property type="evidence" value="ECO:0007669"/>
    <property type="project" value="UniProtKB-UniRule"/>
</dbReference>
<dbReference type="RefSeq" id="WP_057768141.1">
    <property type="nucleotide sequence ID" value="NZ_LMBX01000043.1"/>
</dbReference>
<dbReference type="HAMAP" id="MF_01539">
    <property type="entry name" value="TmcAL"/>
    <property type="match status" value="1"/>
</dbReference>
<feature type="binding site" evidence="3">
    <location>
        <position position="101"/>
    </location>
    <ligand>
        <name>ATP</name>
        <dbReference type="ChEBI" id="CHEBI:30616"/>
    </ligand>
</feature>
<dbReference type="GO" id="GO:0016879">
    <property type="term" value="F:ligase activity, forming carbon-nitrogen bonds"/>
    <property type="evidence" value="ECO:0007669"/>
    <property type="project" value="UniProtKB-UniRule"/>
</dbReference>
<gene>
    <name evidence="3" type="primary">tmcAL</name>
    <name evidence="4" type="ORF">E0Y62_02350</name>
</gene>
<evidence type="ECO:0000256" key="2">
    <source>
        <dbReference type="ARBA" id="ARBA00022694"/>
    </source>
</evidence>
<dbReference type="SUPFAM" id="SSF52374">
    <property type="entry name" value="Nucleotidylyl transferase"/>
    <property type="match status" value="1"/>
</dbReference>
<name>A0A4R1AZJ0_9BACI</name>
<comment type="subcellular location">
    <subcellularLocation>
        <location evidence="3">Cytoplasm</location>
    </subcellularLocation>
</comment>
<keyword evidence="1 3" id="KW-0436">Ligase</keyword>
<evidence type="ECO:0000313" key="5">
    <source>
        <dbReference type="Proteomes" id="UP000293846"/>
    </source>
</evidence>
<comment type="caution">
    <text evidence="4">The sequence shown here is derived from an EMBL/GenBank/DDBJ whole genome shotgun (WGS) entry which is preliminary data.</text>
</comment>
<dbReference type="GO" id="GO:0016740">
    <property type="term" value="F:transferase activity"/>
    <property type="evidence" value="ECO:0007669"/>
    <property type="project" value="UniProtKB-KW"/>
</dbReference>
<keyword evidence="5" id="KW-1185">Reference proteome</keyword>
<dbReference type="InterPro" id="IPR008513">
    <property type="entry name" value="tRNA(Met)_cyd_acetate_ligase"/>
</dbReference>
<dbReference type="EMBL" id="SJTH01000002">
    <property type="protein sequence ID" value="TCJ06095.1"/>
    <property type="molecule type" value="Genomic_DNA"/>
</dbReference>
<evidence type="ECO:0000313" key="4">
    <source>
        <dbReference type="EMBL" id="TCJ06095.1"/>
    </source>
</evidence>
<sequence>MNAVGVIVEYNPFHNGHAFHIEEAKKYANADVVIAVMSGNFLQRGEPAIVSKWKRTEMALKAGVDIVFELPYVFATQQANTFARGAVSILDAAGCYSLCFGSESGSIDSFYKTEIFLNQHNDTYQQQVKYFLEKGNSYPKATSLAYHTLAPADDLIDLSKPNNILGYQYIKAAHALNASVKIFTVTRKNANYHDPHFASETIASATSIRKALFTEDGTLESVRQYVPETTYRGLLEYKEQYGLFHDWELYWPYLKFRLIQMTPEQLKTIYEVEEGLENRILSSALESENFQQFMEKLKTKRYTWTRLQRTCVHILTNTTKQEMFMTENKATYLRLLGMTTTGREYLNKYKTDFSLPMISKVSAAKNSQLLLDINASRIYAMGASGYSQKKLLETEFKQPPIIVAK</sequence>
<keyword evidence="4" id="KW-0808">Transferase</keyword>
<reference evidence="4 5" key="1">
    <citation type="submission" date="2019-03" db="EMBL/GenBank/DDBJ databases">
        <authorList>
            <person name="Jensen L."/>
            <person name="Storgaard J."/>
            <person name="Sulaj E."/>
            <person name="Schramm A."/>
            <person name="Marshall I.P.G."/>
        </authorList>
    </citation>
    <scope>NUCLEOTIDE SEQUENCE [LARGE SCALE GENOMIC DNA]</scope>
    <source>
        <strain evidence="4 5">2017H2G3</strain>
    </source>
</reference>
<evidence type="ECO:0000256" key="3">
    <source>
        <dbReference type="HAMAP-Rule" id="MF_01539"/>
    </source>
</evidence>
<dbReference type="AlphaFoldDB" id="A0A4R1AZJ0"/>
<keyword evidence="3" id="KW-0694">RNA-binding</keyword>
<dbReference type="Pfam" id="PF05636">
    <property type="entry name" value="HIGH_NTase1"/>
    <property type="match status" value="1"/>
</dbReference>
<keyword evidence="2 3" id="KW-0819">tRNA processing</keyword>
<dbReference type="PANTHER" id="PTHR37825">
    <property type="entry name" value="TRNA(MET) CYTIDINE ACETATE LIGASE"/>
    <property type="match status" value="1"/>
</dbReference>
<dbReference type="GO" id="GO:0005524">
    <property type="term" value="F:ATP binding"/>
    <property type="evidence" value="ECO:0007669"/>
    <property type="project" value="UniProtKB-KW"/>
</dbReference>
<feature type="binding site" evidence="3">
    <location>
        <position position="187"/>
    </location>
    <ligand>
        <name>ATP</name>
        <dbReference type="ChEBI" id="CHEBI:30616"/>
    </ligand>
</feature>
<dbReference type="OrthoDB" id="9769796at2"/>
<dbReference type="InterPro" id="IPR014729">
    <property type="entry name" value="Rossmann-like_a/b/a_fold"/>
</dbReference>
<keyword evidence="3" id="KW-0067">ATP-binding</keyword>
<comment type="similarity">
    <text evidence="3">Belongs to the TmcAL family.</text>
</comment>
<comment type="catalytic activity">
    <reaction evidence="3">
        <text>cytidine(34) in elongator tRNA(Met) + acetate + ATP = N(4)-acetylcytidine(34) in elongator tRNA(Met) + AMP + diphosphate</text>
        <dbReference type="Rhea" id="RHEA:58144"/>
        <dbReference type="Rhea" id="RHEA-COMP:10693"/>
        <dbReference type="Rhea" id="RHEA-COMP:10694"/>
        <dbReference type="ChEBI" id="CHEBI:30089"/>
        <dbReference type="ChEBI" id="CHEBI:30616"/>
        <dbReference type="ChEBI" id="CHEBI:33019"/>
        <dbReference type="ChEBI" id="CHEBI:74900"/>
        <dbReference type="ChEBI" id="CHEBI:82748"/>
        <dbReference type="ChEBI" id="CHEBI:456215"/>
    </reaction>
</comment>
<organism evidence="4 5">
    <name type="scientific">Cytobacillus praedii</name>
    <dbReference type="NCBI Taxonomy" id="1742358"/>
    <lineage>
        <taxon>Bacteria</taxon>
        <taxon>Bacillati</taxon>
        <taxon>Bacillota</taxon>
        <taxon>Bacilli</taxon>
        <taxon>Bacillales</taxon>
        <taxon>Bacillaceae</taxon>
        <taxon>Cytobacillus</taxon>
    </lineage>
</organism>